<sequence>MTPTFASSPLSEAELFDPHAWYTWRADQNKIGVTPAAMAERLNASDSAIAHLRIADLLESAGRMNEAMPHLKHCLLSTNTALRAQAMALMIFNERKARAVEKNGAVDHVWAATHTLEKHLQILQSSPTQDDFYIESQAILKYNLCRLYFDAGDYPLALAHAAEAIYLSLPLDVPQLTSAIRVSHAGAAVLAGQLQVAYREYQAVGDTVLPQSALRLFSRVNVALVQLMGGDVVAAQAVIEAVLEEKSDNVPAQTSRQFIQAMSGLLDPEEEIQTCHELSRDVINAGLQALVAFTNLGQRERLNTALDAFREIHRANPIFDCVITWAQANALLHLGQIYLAAQRIDLHRPYYPLIEVLTLGMKLELAMRIDGIDLQSPAHLCQQVQAVFRQTGSRAARRGLAGVLAYWHPTAAAFCALSPCSVPELVDVALPSVFIDGRPIQIHGQSVPTRLPFLQITLEAFGLNTTVNRDQSSERERMARALTVSWGQGKRVLPVIPPALLAFHFLRMAESHGELWRLAARELVKSHGLVPTTKGGNLRDERATLEEELRTVLKGKTGIGEFLNWLATAGGTVAGDLR</sequence>
<dbReference type="EMBL" id="JACHFL010000024">
    <property type="protein sequence ID" value="MBB5365926.1"/>
    <property type="molecule type" value="Genomic_DNA"/>
</dbReference>
<reference evidence="1 2" key="1">
    <citation type="submission" date="2020-08" db="EMBL/GenBank/DDBJ databases">
        <title>Genomic Encyclopedia of Type Strains, Phase IV (KMG-IV): sequencing the most valuable type-strain genomes for metagenomic binning, comparative biology and taxonomic classification.</title>
        <authorList>
            <person name="Goeker M."/>
        </authorList>
    </citation>
    <scope>NUCLEOTIDE SEQUENCE [LARGE SCALE GENOMIC DNA]</scope>
    <source>
        <strain evidence="1 2">DSM 27939</strain>
    </source>
</reference>
<keyword evidence="2" id="KW-1185">Reference proteome</keyword>
<proteinExistence type="predicted"/>
<organism evidence="1 2">
    <name type="scientific">Deinococcus humi</name>
    <dbReference type="NCBI Taxonomy" id="662880"/>
    <lineage>
        <taxon>Bacteria</taxon>
        <taxon>Thermotogati</taxon>
        <taxon>Deinococcota</taxon>
        <taxon>Deinococci</taxon>
        <taxon>Deinococcales</taxon>
        <taxon>Deinococcaceae</taxon>
        <taxon>Deinococcus</taxon>
    </lineage>
</organism>
<dbReference type="RefSeq" id="WP_184137817.1">
    <property type="nucleotide sequence ID" value="NZ_JACHFL010000024.1"/>
</dbReference>
<protein>
    <submittedName>
        <fullName evidence="1">Tetratricopeptide (TPR) repeat protein</fullName>
    </submittedName>
</protein>
<dbReference type="InterPro" id="IPR011990">
    <property type="entry name" value="TPR-like_helical_dom_sf"/>
</dbReference>
<evidence type="ECO:0000313" key="1">
    <source>
        <dbReference type="EMBL" id="MBB5365926.1"/>
    </source>
</evidence>
<dbReference type="Proteomes" id="UP000552709">
    <property type="component" value="Unassembled WGS sequence"/>
</dbReference>
<gene>
    <name evidence="1" type="ORF">HNQ08_005052</name>
</gene>
<dbReference type="AlphaFoldDB" id="A0A7W8NGV9"/>
<evidence type="ECO:0000313" key="2">
    <source>
        <dbReference type="Proteomes" id="UP000552709"/>
    </source>
</evidence>
<name>A0A7W8NGV9_9DEIO</name>
<accession>A0A7W8NGV9</accession>
<dbReference type="SUPFAM" id="SSF48452">
    <property type="entry name" value="TPR-like"/>
    <property type="match status" value="1"/>
</dbReference>
<dbReference type="Gene3D" id="1.25.40.10">
    <property type="entry name" value="Tetratricopeptide repeat domain"/>
    <property type="match status" value="1"/>
</dbReference>
<comment type="caution">
    <text evidence="1">The sequence shown here is derived from an EMBL/GenBank/DDBJ whole genome shotgun (WGS) entry which is preliminary data.</text>
</comment>